<evidence type="ECO:0000313" key="1">
    <source>
        <dbReference type="EMBL" id="RYR03122.1"/>
    </source>
</evidence>
<evidence type="ECO:0000313" key="2">
    <source>
        <dbReference type="Proteomes" id="UP000289738"/>
    </source>
</evidence>
<dbReference type="Proteomes" id="UP000289738">
    <property type="component" value="Chromosome B06"/>
</dbReference>
<proteinExistence type="predicted"/>
<organism evidence="1 2">
    <name type="scientific">Arachis hypogaea</name>
    <name type="common">Peanut</name>
    <dbReference type="NCBI Taxonomy" id="3818"/>
    <lineage>
        <taxon>Eukaryota</taxon>
        <taxon>Viridiplantae</taxon>
        <taxon>Streptophyta</taxon>
        <taxon>Embryophyta</taxon>
        <taxon>Tracheophyta</taxon>
        <taxon>Spermatophyta</taxon>
        <taxon>Magnoliopsida</taxon>
        <taxon>eudicotyledons</taxon>
        <taxon>Gunneridae</taxon>
        <taxon>Pentapetalae</taxon>
        <taxon>rosids</taxon>
        <taxon>fabids</taxon>
        <taxon>Fabales</taxon>
        <taxon>Fabaceae</taxon>
        <taxon>Papilionoideae</taxon>
        <taxon>50 kb inversion clade</taxon>
        <taxon>dalbergioids sensu lato</taxon>
        <taxon>Dalbergieae</taxon>
        <taxon>Pterocarpus clade</taxon>
        <taxon>Arachis</taxon>
    </lineage>
</organism>
<reference evidence="1 2" key="1">
    <citation type="submission" date="2019-01" db="EMBL/GenBank/DDBJ databases">
        <title>Sequencing of cultivated peanut Arachis hypogaea provides insights into genome evolution and oil improvement.</title>
        <authorList>
            <person name="Chen X."/>
        </authorList>
    </citation>
    <scope>NUCLEOTIDE SEQUENCE [LARGE SCALE GENOMIC DNA]</scope>
    <source>
        <strain evidence="2">cv. Fuhuasheng</strain>
        <tissue evidence="1">Leaves</tissue>
    </source>
</reference>
<dbReference type="EMBL" id="SDMP01000016">
    <property type="protein sequence ID" value="RYR03122.1"/>
    <property type="molecule type" value="Genomic_DNA"/>
</dbReference>
<name>A0A444YMH9_ARAHY</name>
<comment type="caution">
    <text evidence="1">The sequence shown here is derived from an EMBL/GenBank/DDBJ whole genome shotgun (WGS) entry which is preliminary data.</text>
</comment>
<keyword evidence="2" id="KW-1185">Reference proteome</keyword>
<protein>
    <submittedName>
        <fullName evidence="1">Uncharacterized protein</fullName>
    </submittedName>
</protein>
<gene>
    <name evidence="1" type="ORF">Ahy_B06g081956</name>
</gene>
<dbReference type="AlphaFoldDB" id="A0A444YMH9"/>
<sequence length="46" mass="5231">MQDTIDLLENHLEGEGCTLSTYGQLDISAKKFGLKRKELMRSTKKC</sequence>
<accession>A0A444YMH9</accession>